<reference evidence="2" key="1">
    <citation type="journal article" date="2016" name="Nat. Biotechnol.">
        <title>Sequencing wild and cultivated cassava and related species reveals extensive interspecific hybridization and genetic diversity.</title>
        <authorList>
            <person name="Bredeson J.V."/>
            <person name="Lyons J.B."/>
            <person name="Prochnik S.E."/>
            <person name="Wu G.A."/>
            <person name="Ha C.M."/>
            <person name="Edsinger-Gonzales E."/>
            <person name="Grimwood J."/>
            <person name="Schmutz J."/>
            <person name="Rabbi I.Y."/>
            <person name="Egesi C."/>
            <person name="Nauluvula P."/>
            <person name="Lebot V."/>
            <person name="Ndunguru J."/>
            <person name="Mkamilo G."/>
            <person name="Bart R.S."/>
            <person name="Setter T.L."/>
            <person name="Gleadow R.M."/>
            <person name="Kulakow P."/>
            <person name="Ferguson M.E."/>
            <person name="Rounsley S."/>
            <person name="Rokhsar D.S."/>
        </authorList>
    </citation>
    <scope>NUCLEOTIDE SEQUENCE [LARGE SCALE GENOMIC DNA]</scope>
    <source>
        <strain evidence="2">cv. AM560-2</strain>
    </source>
</reference>
<sequence>MTMSIEELQSSLEKVSDFDVSFLDQLMADLRTWLSASITYQETCLDGFENSTSDAGQKMKKALKTAMEMSSSGLDIIDGFANVIYHISTYHTATVVVHGDNFVAKNIGFEYSTGPTKHQAVALRFSADFAIFYNCTMDGYQDTLYTHAKRQFFRECSVSSTIAFVFGDAPVVFQNCKFMVRKPLPNQRCGAL</sequence>
<dbReference type="Proteomes" id="UP000091857">
    <property type="component" value="Chromosome 9"/>
</dbReference>
<protein>
    <submittedName>
        <fullName evidence="1">Uncharacterized protein</fullName>
    </submittedName>
</protein>
<evidence type="ECO:0000313" key="1">
    <source>
        <dbReference type="EMBL" id="KAG8648289.1"/>
    </source>
</evidence>
<gene>
    <name evidence="1" type="ORF">MANES_09G171750v8</name>
</gene>
<keyword evidence="2" id="KW-1185">Reference proteome</keyword>
<comment type="caution">
    <text evidence="1">The sequence shown here is derived from an EMBL/GenBank/DDBJ whole genome shotgun (WGS) entry which is preliminary data.</text>
</comment>
<evidence type="ECO:0000313" key="2">
    <source>
        <dbReference type="Proteomes" id="UP000091857"/>
    </source>
</evidence>
<accession>A0ACB7H6H4</accession>
<dbReference type="EMBL" id="CM004395">
    <property type="protein sequence ID" value="KAG8648289.1"/>
    <property type="molecule type" value="Genomic_DNA"/>
</dbReference>
<name>A0ACB7H6H4_MANES</name>
<organism evidence="1 2">
    <name type="scientific">Manihot esculenta</name>
    <name type="common">Cassava</name>
    <name type="synonym">Jatropha manihot</name>
    <dbReference type="NCBI Taxonomy" id="3983"/>
    <lineage>
        <taxon>Eukaryota</taxon>
        <taxon>Viridiplantae</taxon>
        <taxon>Streptophyta</taxon>
        <taxon>Embryophyta</taxon>
        <taxon>Tracheophyta</taxon>
        <taxon>Spermatophyta</taxon>
        <taxon>Magnoliopsida</taxon>
        <taxon>eudicotyledons</taxon>
        <taxon>Gunneridae</taxon>
        <taxon>Pentapetalae</taxon>
        <taxon>rosids</taxon>
        <taxon>fabids</taxon>
        <taxon>Malpighiales</taxon>
        <taxon>Euphorbiaceae</taxon>
        <taxon>Crotonoideae</taxon>
        <taxon>Manihoteae</taxon>
        <taxon>Manihot</taxon>
    </lineage>
</organism>
<proteinExistence type="predicted"/>